<accession>A0ABR6YUE3</accession>
<organism evidence="1 2">
    <name type="scientific">Acetobacterium malicum</name>
    <dbReference type="NCBI Taxonomy" id="52692"/>
    <lineage>
        <taxon>Bacteria</taxon>
        <taxon>Bacillati</taxon>
        <taxon>Bacillota</taxon>
        <taxon>Clostridia</taxon>
        <taxon>Eubacteriales</taxon>
        <taxon>Eubacteriaceae</taxon>
        <taxon>Acetobacterium</taxon>
    </lineage>
</organism>
<dbReference type="RefSeq" id="WP_186893426.1">
    <property type="nucleotide sequence ID" value="NZ_WJBE01000003.1"/>
</dbReference>
<evidence type="ECO:0008006" key="3">
    <source>
        <dbReference type="Google" id="ProtNLM"/>
    </source>
</evidence>
<comment type="caution">
    <text evidence="1">The sequence shown here is derived from an EMBL/GenBank/DDBJ whole genome shotgun (WGS) entry which is preliminary data.</text>
</comment>
<name>A0ABR6YUE3_9FIRM</name>
<proteinExistence type="predicted"/>
<dbReference type="EMBL" id="WJBE01000003">
    <property type="protein sequence ID" value="MBC3898812.1"/>
    <property type="molecule type" value="Genomic_DNA"/>
</dbReference>
<dbReference type="Proteomes" id="UP000622405">
    <property type="component" value="Unassembled WGS sequence"/>
</dbReference>
<evidence type="ECO:0000313" key="1">
    <source>
        <dbReference type="EMBL" id="MBC3898812.1"/>
    </source>
</evidence>
<gene>
    <name evidence="1" type="ORF">GH811_04180</name>
</gene>
<dbReference type="Gene3D" id="3.30.420.130">
    <property type="entry name" value="Dinitrogenase iron-molybdenum cofactor biosynthesis domain"/>
    <property type="match status" value="1"/>
</dbReference>
<keyword evidence="2" id="KW-1185">Reference proteome</keyword>
<dbReference type="InterPro" id="IPR036105">
    <property type="entry name" value="DiNase_FeMo-co_biosyn_sf"/>
</dbReference>
<sequence length="120" mass="13126">MRIAMTMDGNALESAVSSKFDASSYLLVIRCSEIAIEAIEKIEGITAEQLAQKIIDLNCEGIITGNFKSQPAFDLLADAGLTRFQGVGHSGREALELMKQRTLPLIRNFAGTERCSDDHH</sequence>
<protein>
    <recommendedName>
        <fullName evidence="3">Dinitrogenase iron-molybdenum cofactor biosynthesis domain-containing protein</fullName>
    </recommendedName>
</protein>
<reference evidence="1 2" key="1">
    <citation type="journal article" date="2020" name="mSystems">
        <title>Defining Genomic and Predicted Metabolic Features of the Acetobacterium Genus.</title>
        <authorList>
            <person name="Ross D.E."/>
            <person name="Marshall C.W."/>
            <person name="Gulliver D."/>
            <person name="May H.D."/>
            <person name="Norman R.S."/>
        </authorList>
    </citation>
    <scope>NUCLEOTIDE SEQUENCE [LARGE SCALE GENOMIC DNA]</scope>
    <source>
        <strain evidence="1 2">DSM 4132</strain>
    </source>
</reference>
<dbReference type="SUPFAM" id="SSF53146">
    <property type="entry name" value="Nitrogenase accessory factor-like"/>
    <property type="match status" value="1"/>
</dbReference>
<evidence type="ECO:0000313" key="2">
    <source>
        <dbReference type="Proteomes" id="UP000622405"/>
    </source>
</evidence>